<proteinExistence type="predicted"/>
<sequence length="383" mass="42912">MLCPQCLLGRARRRFRSEKISTPGTIERKEIHATATRTRPSPGRPMTQAVEQALRAVRPFPRPTPHATSQEGGTCCRDGHPGRTHDSRRVIPRPIPARRSTARRRFPPSPAAWHLTAPDKPTEPNRRHVATELPSEPSAPRPRTGGHSLHCLRGHSQQQARRESGAAKPKKRHGCGRRAGARAPRGPLPAVRRPPPPPRARQGGPPRRGGRGRALRGQGKGRARLAHAPRRRFGLPPGLGVPRRRRAAAAARVLRPPRRRGVPARPAGAGRRPRPGVRVLPVRGRRRRGGARAAVPPRVPPRLPRRLARPPARHLPALPRPPPPRGHTPPRPQRRRRHHRPRLRFRRPRRRLALIVRPRPRRRALAHDVNTSRAFFLFAITCS</sequence>
<evidence type="ECO:0000256" key="1">
    <source>
        <dbReference type="SAM" id="MobiDB-lite"/>
    </source>
</evidence>
<feature type="compositionally biased region" description="Basic residues" evidence="1">
    <location>
        <begin position="332"/>
        <end position="350"/>
    </location>
</feature>
<dbReference type="EMBL" id="CM009753">
    <property type="protein sequence ID" value="PUZ57337.1"/>
    <property type="molecule type" value="Genomic_DNA"/>
</dbReference>
<evidence type="ECO:0000313" key="2">
    <source>
        <dbReference type="EMBL" id="PUZ57337.1"/>
    </source>
</evidence>
<organism evidence="2 3">
    <name type="scientific">Panicum hallii var. hallii</name>
    <dbReference type="NCBI Taxonomy" id="1504633"/>
    <lineage>
        <taxon>Eukaryota</taxon>
        <taxon>Viridiplantae</taxon>
        <taxon>Streptophyta</taxon>
        <taxon>Embryophyta</taxon>
        <taxon>Tracheophyta</taxon>
        <taxon>Spermatophyta</taxon>
        <taxon>Magnoliopsida</taxon>
        <taxon>Liliopsida</taxon>
        <taxon>Poales</taxon>
        <taxon>Poaceae</taxon>
        <taxon>PACMAD clade</taxon>
        <taxon>Panicoideae</taxon>
        <taxon>Panicodae</taxon>
        <taxon>Paniceae</taxon>
        <taxon>Panicinae</taxon>
        <taxon>Panicum</taxon>
        <taxon>Panicum sect. Panicum</taxon>
    </lineage>
</organism>
<feature type="compositionally biased region" description="Pro residues" evidence="1">
    <location>
        <begin position="318"/>
        <end position="331"/>
    </location>
</feature>
<accession>A0A2T7DP31</accession>
<feature type="compositionally biased region" description="Basic and acidic residues" evidence="1">
    <location>
        <begin position="77"/>
        <end position="89"/>
    </location>
</feature>
<feature type="compositionally biased region" description="Low complexity" evidence="1">
    <location>
        <begin position="263"/>
        <end position="282"/>
    </location>
</feature>
<feature type="compositionally biased region" description="Basic residues" evidence="1">
    <location>
        <begin position="168"/>
        <end position="180"/>
    </location>
</feature>
<dbReference type="AlphaFoldDB" id="A0A2T7DP31"/>
<protein>
    <submittedName>
        <fullName evidence="2">Uncharacterized protein</fullName>
    </submittedName>
</protein>
<reference evidence="2 3" key="1">
    <citation type="submission" date="2018-04" db="EMBL/GenBank/DDBJ databases">
        <title>WGS assembly of Panicum hallii var. hallii HAL2.</title>
        <authorList>
            <person name="Lovell J."/>
            <person name="Jenkins J."/>
            <person name="Lowry D."/>
            <person name="Mamidi S."/>
            <person name="Sreedasyam A."/>
            <person name="Weng X."/>
            <person name="Barry K."/>
            <person name="Bonette J."/>
            <person name="Campitelli B."/>
            <person name="Daum C."/>
            <person name="Gordon S."/>
            <person name="Gould B."/>
            <person name="Lipzen A."/>
            <person name="MacQueen A."/>
            <person name="Palacio-Mejia J."/>
            <person name="Plott C."/>
            <person name="Shakirov E."/>
            <person name="Shu S."/>
            <person name="Yoshinaga Y."/>
            <person name="Zane M."/>
            <person name="Rokhsar D."/>
            <person name="Grimwood J."/>
            <person name="Schmutz J."/>
            <person name="Juenger T."/>
        </authorList>
    </citation>
    <scope>NUCLEOTIDE SEQUENCE [LARGE SCALE GENOMIC DNA]</scope>
    <source>
        <strain evidence="3">cv. HAL2</strain>
    </source>
</reference>
<dbReference type="Gramene" id="PUZ57337">
    <property type="protein sequence ID" value="PUZ57337"/>
    <property type="gene ID" value="GQ55_5G422600"/>
</dbReference>
<keyword evidence="3" id="KW-1185">Reference proteome</keyword>
<feature type="compositionally biased region" description="Basic residues" evidence="1">
    <location>
        <begin position="303"/>
        <end position="312"/>
    </location>
</feature>
<feature type="compositionally biased region" description="Basic and acidic residues" evidence="1">
    <location>
        <begin position="120"/>
        <end position="130"/>
    </location>
</feature>
<gene>
    <name evidence="2" type="ORF">GQ55_5G422600</name>
</gene>
<feature type="compositionally biased region" description="Basic residues" evidence="1">
    <location>
        <begin position="208"/>
        <end position="233"/>
    </location>
</feature>
<dbReference type="Proteomes" id="UP000244336">
    <property type="component" value="Chromosome 5"/>
</dbReference>
<name>A0A2T7DP31_9POAL</name>
<feature type="region of interest" description="Disordered" evidence="1">
    <location>
        <begin position="60"/>
        <end position="350"/>
    </location>
</feature>
<feature type="compositionally biased region" description="Low complexity" evidence="1">
    <location>
        <begin position="181"/>
        <end position="191"/>
    </location>
</feature>
<evidence type="ECO:0000313" key="3">
    <source>
        <dbReference type="Proteomes" id="UP000244336"/>
    </source>
</evidence>